<organism evidence="2 3">
    <name type="scientific">Scyliorhinus torazame</name>
    <name type="common">Cloudy catshark</name>
    <name type="synonym">Catulus torazame</name>
    <dbReference type="NCBI Taxonomy" id="75743"/>
    <lineage>
        <taxon>Eukaryota</taxon>
        <taxon>Metazoa</taxon>
        <taxon>Chordata</taxon>
        <taxon>Craniata</taxon>
        <taxon>Vertebrata</taxon>
        <taxon>Chondrichthyes</taxon>
        <taxon>Elasmobranchii</taxon>
        <taxon>Galeomorphii</taxon>
        <taxon>Galeoidea</taxon>
        <taxon>Carcharhiniformes</taxon>
        <taxon>Scyliorhinidae</taxon>
        <taxon>Scyliorhinus</taxon>
    </lineage>
</organism>
<dbReference type="STRING" id="75743.A0A401PFN0"/>
<comment type="caution">
    <text evidence="2">The sequence shown here is derived from an EMBL/GenBank/DDBJ whole genome shotgun (WGS) entry which is preliminary data.</text>
</comment>
<protein>
    <submittedName>
        <fullName evidence="2">Uncharacterized protein</fullName>
    </submittedName>
</protein>
<dbReference type="Proteomes" id="UP000288216">
    <property type="component" value="Unassembled WGS sequence"/>
</dbReference>
<feature type="region of interest" description="Disordered" evidence="1">
    <location>
        <begin position="161"/>
        <end position="184"/>
    </location>
</feature>
<name>A0A401PFN0_SCYTO</name>
<reference evidence="2 3" key="1">
    <citation type="journal article" date="2018" name="Nat. Ecol. Evol.">
        <title>Shark genomes provide insights into elasmobranch evolution and the origin of vertebrates.</title>
        <authorList>
            <person name="Hara Y"/>
            <person name="Yamaguchi K"/>
            <person name="Onimaru K"/>
            <person name="Kadota M"/>
            <person name="Koyanagi M"/>
            <person name="Keeley SD"/>
            <person name="Tatsumi K"/>
            <person name="Tanaka K"/>
            <person name="Motone F"/>
            <person name="Kageyama Y"/>
            <person name="Nozu R"/>
            <person name="Adachi N"/>
            <person name="Nishimura O"/>
            <person name="Nakagawa R"/>
            <person name="Tanegashima C"/>
            <person name="Kiyatake I"/>
            <person name="Matsumoto R"/>
            <person name="Murakumo K"/>
            <person name="Nishida K"/>
            <person name="Terakita A"/>
            <person name="Kuratani S"/>
            <person name="Sato K"/>
            <person name="Hyodo S Kuraku.S."/>
        </authorList>
    </citation>
    <scope>NUCLEOTIDE SEQUENCE [LARGE SCALE GENOMIC DNA]</scope>
</reference>
<feature type="region of interest" description="Disordered" evidence="1">
    <location>
        <begin position="201"/>
        <end position="229"/>
    </location>
</feature>
<proteinExistence type="predicted"/>
<gene>
    <name evidence="2" type="ORF">scyTo_0001742</name>
</gene>
<keyword evidence="3" id="KW-1185">Reference proteome</keyword>
<evidence type="ECO:0000313" key="3">
    <source>
        <dbReference type="Proteomes" id="UP000288216"/>
    </source>
</evidence>
<dbReference type="AlphaFoldDB" id="A0A401PFN0"/>
<evidence type="ECO:0000256" key="1">
    <source>
        <dbReference type="SAM" id="MobiDB-lite"/>
    </source>
</evidence>
<sequence>MLQVKCLPALCYPFKNGQWFPWLTCAVGFNRQSLVYSQLTLPFEWELWFRLSVMSLQEDIVSSNDGDKDSKEKCSATFIGRISQLGPLKYLFSMIQRLSTWTIFSVRVEEVKPTDSKECAGRRWVTGKKRLSRLARFVFAIVPDRLQQMFGFLVPSNLGQGELSDELRSSPNKPSGKGMKRKQDDLAEEELCWVESLTCELPDDDNSAEDPSYEPSNYSTDSEEVSEEHRECNDTETDLEVEEIGGHQCSGDHRSCGGNCLVRLKETLCHEENLNDAPCIDSKEHINSSD</sequence>
<dbReference type="OrthoDB" id="8946322at2759"/>
<accession>A0A401PFN0</accession>
<feature type="compositionally biased region" description="Acidic residues" evidence="1">
    <location>
        <begin position="201"/>
        <end position="212"/>
    </location>
</feature>
<dbReference type="EMBL" id="BFAA01000403">
    <property type="protein sequence ID" value="GCB71904.1"/>
    <property type="molecule type" value="Genomic_DNA"/>
</dbReference>
<evidence type="ECO:0000313" key="2">
    <source>
        <dbReference type="EMBL" id="GCB71904.1"/>
    </source>
</evidence>